<organism evidence="2 3">
    <name type="scientific">Colwellia psychrerythraea</name>
    <name type="common">Vibrio psychroerythus</name>
    <dbReference type="NCBI Taxonomy" id="28229"/>
    <lineage>
        <taxon>Bacteria</taxon>
        <taxon>Pseudomonadati</taxon>
        <taxon>Pseudomonadota</taxon>
        <taxon>Gammaproteobacteria</taxon>
        <taxon>Alteromonadales</taxon>
        <taxon>Colwelliaceae</taxon>
        <taxon>Colwellia</taxon>
    </lineage>
</organism>
<evidence type="ECO:0000259" key="1">
    <source>
        <dbReference type="PROSITE" id="PS51352"/>
    </source>
</evidence>
<sequence>MLRSFAIQAVIFLVAFQLLSFLRETSMLATDTPLTEAVTATQGLDIDKIPTLMGDTVSLNAQGKTTILYFFAPWCQVCHASIGNLQALFQKNENIDVVAVAMDYTGAKEVMGFTSQHQLTFPIALGNEAIKHAFEITGYPSYYVLNEDNVIIGKSMGYSSELGLYLRSL</sequence>
<dbReference type="InterPro" id="IPR013740">
    <property type="entry name" value="Redoxin"/>
</dbReference>
<dbReference type="CDD" id="cd02966">
    <property type="entry name" value="TlpA_like_family"/>
    <property type="match status" value="1"/>
</dbReference>
<dbReference type="InterPro" id="IPR013766">
    <property type="entry name" value="Thioredoxin_domain"/>
</dbReference>
<dbReference type="EMBL" id="JQED01000008">
    <property type="protein sequence ID" value="KGJ93685.1"/>
    <property type="molecule type" value="Genomic_DNA"/>
</dbReference>
<evidence type="ECO:0000313" key="3">
    <source>
        <dbReference type="Proteomes" id="UP000029843"/>
    </source>
</evidence>
<dbReference type="AlphaFoldDB" id="A0A099KU32"/>
<feature type="domain" description="Thioredoxin" evidence="1">
    <location>
        <begin position="26"/>
        <end position="169"/>
    </location>
</feature>
<dbReference type="GO" id="GO:0016491">
    <property type="term" value="F:oxidoreductase activity"/>
    <property type="evidence" value="ECO:0007669"/>
    <property type="project" value="InterPro"/>
</dbReference>
<accession>A0A099KU32</accession>
<dbReference type="RefSeq" id="WP_223303555.1">
    <property type="nucleotide sequence ID" value="NZ_JQED01000008.1"/>
</dbReference>
<comment type="caution">
    <text evidence="2">The sequence shown here is derived from an EMBL/GenBank/DDBJ whole genome shotgun (WGS) entry which is preliminary data.</text>
</comment>
<dbReference type="PROSITE" id="PS51352">
    <property type="entry name" value="THIOREDOXIN_2"/>
    <property type="match status" value="1"/>
</dbReference>
<gene>
    <name evidence="2" type="ORF">ND2E_2178</name>
</gene>
<reference evidence="2 3" key="1">
    <citation type="submission" date="2014-08" db="EMBL/GenBank/DDBJ databases">
        <title>Genomic and Phenotypic Diversity of Colwellia psychrerythraea strains from Disparate Marine Basins.</title>
        <authorList>
            <person name="Techtmann S.M."/>
            <person name="Stelling S.C."/>
            <person name="Utturkar S.M."/>
            <person name="Alshibli N."/>
            <person name="Harris A."/>
            <person name="Brown S.D."/>
            <person name="Hazen T.C."/>
        </authorList>
    </citation>
    <scope>NUCLEOTIDE SEQUENCE [LARGE SCALE GENOMIC DNA]</scope>
    <source>
        <strain evidence="2 3">ND2E</strain>
    </source>
</reference>
<evidence type="ECO:0000313" key="2">
    <source>
        <dbReference type="EMBL" id="KGJ93685.1"/>
    </source>
</evidence>
<dbReference type="SUPFAM" id="SSF52833">
    <property type="entry name" value="Thioredoxin-like"/>
    <property type="match status" value="1"/>
</dbReference>
<dbReference type="InterPro" id="IPR036249">
    <property type="entry name" value="Thioredoxin-like_sf"/>
</dbReference>
<dbReference type="Gene3D" id="3.40.30.10">
    <property type="entry name" value="Glutaredoxin"/>
    <property type="match status" value="1"/>
</dbReference>
<protein>
    <submittedName>
        <fullName evidence="2">Redoxin domain protein</fullName>
    </submittedName>
</protein>
<dbReference type="PANTHER" id="PTHR42852:SF13">
    <property type="entry name" value="PROTEIN DIPZ"/>
    <property type="match status" value="1"/>
</dbReference>
<dbReference type="Proteomes" id="UP000029843">
    <property type="component" value="Unassembled WGS sequence"/>
</dbReference>
<dbReference type="PANTHER" id="PTHR42852">
    <property type="entry name" value="THIOL:DISULFIDE INTERCHANGE PROTEIN DSBE"/>
    <property type="match status" value="1"/>
</dbReference>
<dbReference type="InterPro" id="IPR050553">
    <property type="entry name" value="Thioredoxin_ResA/DsbE_sf"/>
</dbReference>
<dbReference type="PATRIC" id="fig|28229.4.peg.1206"/>
<dbReference type="Pfam" id="PF08534">
    <property type="entry name" value="Redoxin"/>
    <property type="match status" value="1"/>
</dbReference>
<proteinExistence type="predicted"/>
<name>A0A099KU32_COLPS</name>